<evidence type="ECO:0000256" key="1">
    <source>
        <dbReference type="SAM" id="MobiDB-lite"/>
    </source>
</evidence>
<dbReference type="HOGENOM" id="CLU_000288_7_18_1"/>
<dbReference type="InterPro" id="IPR011009">
    <property type="entry name" value="Kinase-like_dom_sf"/>
</dbReference>
<protein>
    <recommendedName>
        <fullName evidence="2">Protein kinase domain-containing protein</fullName>
    </recommendedName>
</protein>
<dbReference type="Pfam" id="PF07714">
    <property type="entry name" value="PK_Tyr_Ser-Thr"/>
    <property type="match status" value="1"/>
</dbReference>
<feature type="compositionally biased region" description="Basic and acidic residues" evidence="1">
    <location>
        <begin position="19"/>
        <end position="30"/>
    </location>
</feature>
<dbReference type="EMBL" id="KN822179">
    <property type="protein sequence ID" value="KIM53495.1"/>
    <property type="molecule type" value="Genomic_DNA"/>
</dbReference>
<dbReference type="Proteomes" id="UP000053989">
    <property type="component" value="Unassembled WGS sequence"/>
</dbReference>
<feature type="domain" description="Protein kinase" evidence="2">
    <location>
        <begin position="54"/>
        <end position="337"/>
    </location>
</feature>
<dbReference type="InParanoid" id="A0A0C3CY35"/>
<dbReference type="InterPro" id="IPR000719">
    <property type="entry name" value="Prot_kinase_dom"/>
</dbReference>
<feature type="compositionally biased region" description="Polar residues" evidence="1">
    <location>
        <begin position="1"/>
        <end position="17"/>
    </location>
</feature>
<dbReference type="SUPFAM" id="SSF56112">
    <property type="entry name" value="Protein kinase-like (PK-like)"/>
    <property type="match status" value="1"/>
</dbReference>
<dbReference type="SMART" id="SM00220">
    <property type="entry name" value="S_TKc"/>
    <property type="match status" value="1"/>
</dbReference>
<dbReference type="OrthoDB" id="4062651at2759"/>
<dbReference type="STRING" id="1036808.A0A0C3CY35"/>
<dbReference type="Gene3D" id="1.10.510.10">
    <property type="entry name" value="Transferase(Phosphotransferase) domain 1"/>
    <property type="match status" value="1"/>
</dbReference>
<feature type="region of interest" description="Disordered" evidence="1">
    <location>
        <begin position="1"/>
        <end position="30"/>
    </location>
</feature>
<dbReference type="InterPro" id="IPR008271">
    <property type="entry name" value="Ser/Thr_kinase_AS"/>
</dbReference>
<dbReference type="AlphaFoldDB" id="A0A0C3CY35"/>
<dbReference type="PROSITE" id="PS50011">
    <property type="entry name" value="PROTEIN_KINASE_DOM"/>
    <property type="match status" value="1"/>
</dbReference>
<keyword evidence="4" id="KW-1185">Reference proteome</keyword>
<accession>A0A0C3CY35</accession>
<evidence type="ECO:0000259" key="2">
    <source>
        <dbReference type="PROSITE" id="PS50011"/>
    </source>
</evidence>
<reference evidence="3 4" key="1">
    <citation type="submission" date="2014-04" db="EMBL/GenBank/DDBJ databases">
        <authorList>
            <consortium name="DOE Joint Genome Institute"/>
            <person name="Kuo A."/>
            <person name="Kohler A."/>
            <person name="Nagy L.G."/>
            <person name="Floudas D."/>
            <person name="Copeland A."/>
            <person name="Barry K.W."/>
            <person name="Cichocki N."/>
            <person name="Veneault-Fourrey C."/>
            <person name="LaButti K."/>
            <person name="Lindquist E.A."/>
            <person name="Lipzen A."/>
            <person name="Lundell T."/>
            <person name="Morin E."/>
            <person name="Murat C."/>
            <person name="Sun H."/>
            <person name="Tunlid A."/>
            <person name="Henrissat B."/>
            <person name="Grigoriev I.V."/>
            <person name="Hibbett D.S."/>
            <person name="Martin F."/>
            <person name="Nordberg H.P."/>
            <person name="Cantor M.N."/>
            <person name="Hua S.X."/>
        </authorList>
    </citation>
    <scope>NUCLEOTIDE SEQUENCE [LARGE SCALE GENOMIC DNA]</scope>
    <source>
        <strain evidence="3 4">Foug A</strain>
    </source>
</reference>
<proteinExistence type="predicted"/>
<dbReference type="InterPro" id="IPR001245">
    <property type="entry name" value="Ser-Thr/Tyr_kinase_cat_dom"/>
</dbReference>
<dbReference type="PROSITE" id="PS00108">
    <property type="entry name" value="PROTEIN_KINASE_ST"/>
    <property type="match status" value="1"/>
</dbReference>
<evidence type="ECO:0000313" key="4">
    <source>
        <dbReference type="Proteomes" id="UP000053989"/>
    </source>
</evidence>
<dbReference type="GO" id="GO:0004674">
    <property type="term" value="F:protein serine/threonine kinase activity"/>
    <property type="evidence" value="ECO:0007669"/>
    <property type="project" value="TreeGrafter"/>
</dbReference>
<name>A0A0C3CY35_9AGAM</name>
<gene>
    <name evidence="3" type="ORF">SCLCIDRAFT_31840</name>
</gene>
<reference evidence="4" key="2">
    <citation type="submission" date="2015-01" db="EMBL/GenBank/DDBJ databases">
        <title>Evolutionary Origins and Diversification of the Mycorrhizal Mutualists.</title>
        <authorList>
            <consortium name="DOE Joint Genome Institute"/>
            <consortium name="Mycorrhizal Genomics Consortium"/>
            <person name="Kohler A."/>
            <person name="Kuo A."/>
            <person name="Nagy L.G."/>
            <person name="Floudas D."/>
            <person name="Copeland A."/>
            <person name="Barry K.W."/>
            <person name="Cichocki N."/>
            <person name="Veneault-Fourrey C."/>
            <person name="LaButti K."/>
            <person name="Lindquist E.A."/>
            <person name="Lipzen A."/>
            <person name="Lundell T."/>
            <person name="Morin E."/>
            <person name="Murat C."/>
            <person name="Riley R."/>
            <person name="Ohm R."/>
            <person name="Sun H."/>
            <person name="Tunlid A."/>
            <person name="Henrissat B."/>
            <person name="Grigoriev I.V."/>
            <person name="Hibbett D.S."/>
            <person name="Martin F."/>
        </authorList>
    </citation>
    <scope>NUCLEOTIDE SEQUENCE [LARGE SCALE GENOMIC DNA]</scope>
    <source>
        <strain evidence="4">Foug A</strain>
    </source>
</reference>
<organism evidence="3 4">
    <name type="scientific">Scleroderma citrinum Foug A</name>
    <dbReference type="NCBI Taxonomy" id="1036808"/>
    <lineage>
        <taxon>Eukaryota</taxon>
        <taxon>Fungi</taxon>
        <taxon>Dikarya</taxon>
        <taxon>Basidiomycota</taxon>
        <taxon>Agaricomycotina</taxon>
        <taxon>Agaricomycetes</taxon>
        <taxon>Agaricomycetidae</taxon>
        <taxon>Boletales</taxon>
        <taxon>Sclerodermatineae</taxon>
        <taxon>Sclerodermataceae</taxon>
        <taxon>Scleroderma</taxon>
    </lineage>
</organism>
<dbReference type="InterPro" id="IPR051681">
    <property type="entry name" value="Ser/Thr_Kinases-Pseudokinases"/>
</dbReference>
<evidence type="ECO:0000313" key="3">
    <source>
        <dbReference type="EMBL" id="KIM53495.1"/>
    </source>
</evidence>
<dbReference type="GO" id="GO:0005524">
    <property type="term" value="F:ATP binding"/>
    <property type="evidence" value="ECO:0007669"/>
    <property type="project" value="InterPro"/>
</dbReference>
<sequence>MARQGSPSHQVNGANDDQSTDHNIKLDPSDPREVLKELAKRALRYSINLDGLVDKDNVSLVRGGFAVVSSGILRREGVLIERAGLYGNSKTIKVAIKTPRGGFPGDVETIKKFLKEVHAWSKLAHANVLPLIGITTQFDLTVSVISLWKEKGDARHYVMDKSVDPRPLIQDSASGLCYLHNRSPSPLYHGDVKGLNVLISEEGRALLTDFGLSCLTNSSFSVSTPGQFGGTLPWMSPEMLSVAVPVPPPTAARDVWAFAMMALELFTREDPFHPISGPFIMLRILRGPPDRPSAEDTCFRLTDEWWSIFSECWHTEPSMRPTMSQVAKRIGQIMPSVR</sequence>
<dbReference type="PANTHER" id="PTHR44329">
    <property type="entry name" value="SERINE/THREONINE-PROTEIN KINASE TNNI3K-RELATED"/>
    <property type="match status" value="1"/>
</dbReference>